<reference evidence="2 3" key="1">
    <citation type="submission" date="2020-08" db="EMBL/GenBank/DDBJ databases">
        <title>Functional genomics of gut bacteria from endangered species of beetles.</title>
        <authorList>
            <person name="Carlos-Shanley C."/>
        </authorList>
    </citation>
    <scope>NUCLEOTIDE SEQUENCE [LARGE SCALE GENOMIC DNA]</scope>
    <source>
        <strain evidence="2 3">S00239</strain>
    </source>
</reference>
<dbReference type="InterPro" id="IPR032710">
    <property type="entry name" value="NTF2-like_dom_sf"/>
</dbReference>
<evidence type="ECO:0000313" key="2">
    <source>
        <dbReference type="EMBL" id="MBB4842797.1"/>
    </source>
</evidence>
<organism evidence="2 3">
    <name type="scientific">Roseateles oligotrophus</name>
    <dbReference type="NCBI Taxonomy" id="1769250"/>
    <lineage>
        <taxon>Bacteria</taxon>
        <taxon>Pseudomonadati</taxon>
        <taxon>Pseudomonadota</taxon>
        <taxon>Betaproteobacteria</taxon>
        <taxon>Burkholderiales</taxon>
        <taxon>Sphaerotilaceae</taxon>
        <taxon>Roseateles</taxon>
    </lineage>
</organism>
<dbReference type="AlphaFoldDB" id="A0A840LBV7"/>
<gene>
    <name evidence="2" type="ORF">HNP55_001312</name>
</gene>
<evidence type="ECO:0000259" key="1">
    <source>
        <dbReference type="PROSITE" id="PS51186"/>
    </source>
</evidence>
<dbReference type="PANTHER" id="PTHR43792">
    <property type="entry name" value="GNAT FAMILY, PUTATIVE (AFU_ORTHOLOGUE AFUA_3G00765)-RELATED-RELATED"/>
    <property type="match status" value="1"/>
</dbReference>
<dbReference type="Pfam" id="PF13302">
    <property type="entry name" value="Acetyltransf_3"/>
    <property type="match status" value="1"/>
</dbReference>
<dbReference type="InterPro" id="IPR016181">
    <property type="entry name" value="Acyl_CoA_acyltransferase"/>
</dbReference>
<accession>A0A840LBV7</accession>
<name>A0A840LBV7_9BURK</name>
<dbReference type="SUPFAM" id="SSF55729">
    <property type="entry name" value="Acyl-CoA N-acyltransferases (Nat)"/>
    <property type="match status" value="1"/>
</dbReference>
<comment type="caution">
    <text evidence="2">The sequence shown here is derived from an EMBL/GenBank/DDBJ whole genome shotgun (WGS) entry which is preliminary data.</text>
</comment>
<dbReference type="InterPro" id="IPR000182">
    <property type="entry name" value="GNAT_dom"/>
</dbReference>
<dbReference type="EMBL" id="JACHLP010000002">
    <property type="protein sequence ID" value="MBB4842797.1"/>
    <property type="molecule type" value="Genomic_DNA"/>
</dbReference>
<proteinExistence type="predicted"/>
<keyword evidence="2" id="KW-0808">Transferase</keyword>
<dbReference type="GO" id="GO:0016747">
    <property type="term" value="F:acyltransferase activity, transferring groups other than amino-acyl groups"/>
    <property type="evidence" value="ECO:0007669"/>
    <property type="project" value="InterPro"/>
</dbReference>
<sequence length="308" mass="35027">MLVLTTERLRLRWFEPADAPHVLEQLLEPSWIANIRDPGVHDLDAARRWMEEKLFAGYWSAGLGLWAVERASDGVLLGMCGLLQRDYLPAPDIGYAFLPRFWGQGYAREAAAGCLLYAQEVLGQSRLYATTAPENQASQKVLLGLGYRYQEDLALDGYAGVTKLFVWGGGGPERSEETRIKDRLMRFYRAFNNRAGRLPNVSALPFWLMPRAMINRSETAGLQWVDLRDFMRQRYELLGPGGRLQDYEEIVSTKRLEMHGRIAHVWLRYQQQGRLDGRHFSAQGVKSLQLIKLAEGWKIAALASEALV</sequence>
<dbReference type="PROSITE" id="PS51186">
    <property type="entry name" value="GNAT"/>
    <property type="match status" value="1"/>
</dbReference>
<dbReference type="Proteomes" id="UP000562027">
    <property type="component" value="Unassembled WGS sequence"/>
</dbReference>
<dbReference type="PANTHER" id="PTHR43792:SF1">
    <property type="entry name" value="N-ACETYLTRANSFERASE DOMAIN-CONTAINING PROTEIN"/>
    <property type="match status" value="1"/>
</dbReference>
<feature type="domain" description="N-acetyltransferase" evidence="1">
    <location>
        <begin position="9"/>
        <end position="167"/>
    </location>
</feature>
<dbReference type="Gene3D" id="3.10.450.50">
    <property type="match status" value="1"/>
</dbReference>
<dbReference type="SUPFAM" id="SSF54427">
    <property type="entry name" value="NTF2-like"/>
    <property type="match status" value="1"/>
</dbReference>
<dbReference type="InterPro" id="IPR051531">
    <property type="entry name" value="N-acetyltransferase"/>
</dbReference>
<evidence type="ECO:0000313" key="3">
    <source>
        <dbReference type="Proteomes" id="UP000562027"/>
    </source>
</evidence>
<protein>
    <submittedName>
        <fullName evidence="2">RimJ/RimL family protein N-acetyltransferase</fullName>
    </submittedName>
</protein>
<keyword evidence="3" id="KW-1185">Reference proteome</keyword>
<dbReference type="Gene3D" id="3.40.630.30">
    <property type="match status" value="1"/>
</dbReference>
<dbReference type="RefSeq" id="WP_184297428.1">
    <property type="nucleotide sequence ID" value="NZ_JACHLP010000002.1"/>
</dbReference>